<comment type="pathway">
    <text evidence="5">Cofactor biosynthesis; coenzyme A biosynthesis; CoA from (R)-pantothenate: step 1/5.</text>
</comment>
<evidence type="ECO:0000256" key="11">
    <source>
        <dbReference type="ARBA" id="ARBA00022840"/>
    </source>
</evidence>
<evidence type="ECO:0000256" key="12">
    <source>
        <dbReference type="ARBA" id="ARBA00022958"/>
    </source>
</evidence>
<protein>
    <recommendedName>
        <fullName evidence="6">pantothenate kinase</fullName>
        <ecNumber evidence="6">2.7.1.33</ecNumber>
    </recommendedName>
</protein>
<dbReference type="GO" id="GO:0004594">
    <property type="term" value="F:pantothenate kinase activity"/>
    <property type="evidence" value="ECO:0007669"/>
    <property type="project" value="UniProtKB-EC"/>
</dbReference>
<evidence type="ECO:0000256" key="6">
    <source>
        <dbReference type="ARBA" id="ARBA00012102"/>
    </source>
</evidence>
<keyword evidence="10 14" id="KW-0418">Kinase</keyword>
<evidence type="ECO:0000256" key="2">
    <source>
        <dbReference type="ARBA" id="ARBA00001958"/>
    </source>
</evidence>
<dbReference type="Pfam" id="PF03309">
    <property type="entry name" value="Pan_kinase"/>
    <property type="match status" value="1"/>
</dbReference>
<name>A0ABW8M8I3_9ACTN</name>
<evidence type="ECO:0000256" key="4">
    <source>
        <dbReference type="ARBA" id="ARBA00004496"/>
    </source>
</evidence>
<feature type="non-terminal residue" evidence="14">
    <location>
        <position position="24"/>
    </location>
</feature>
<accession>A0ABW8M8I3</accession>
<dbReference type="EC" id="2.7.1.33" evidence="6"/>
<keyword evidence="8 14" id="KW-0808">Transferase</keyword>
<reference evidence="14 15" key="1">
    <citation type="submission" date="2024-11" db="EMBL/GenBank/DDBJ databases">
        <title>The Natural Products Discovery Center: Release of the First 8490 Sequenced Strains for Exploring Actinobacteria Biosynthetic Diversity.</title>
        <authorList>
            <person name="Kalkreuter E."/>
            <person name="Kautsar S.A."/>
            <person name="Yang D."/>
            <person name="Bader C.D."/>
            <person name="Teijaro C.N."/>
            <person name="Fluegel L."/>
            <person name="Davis C.M."/>
            <person name="Simpson J.R."/>
            <person name="Lauterbach L."/>
            <person name="Steele A.D."/>
            <person name="Gui C."/>
            <person name="Meng S."/>
            <person name="Li G."/>
            <person name="Viehrig K."/>
            <person name="Ye F."/>
            <person name="Su P."/>
            <person name="Kiefer A.F."/>
            <person name="Nichols A."/>
            <person name="Cepeda A.J."/>
            <person name="Yan W."/>
            <person name="Fan B."/>
            <person name="Jiang Y."/>
            <person name="Adhikari A."/>
            <person name="Zheng C.-J."/>
            <person name="Schuster L."/>
            <person name="Cowan T.M."/>
            <person name="Smanski M.J."/>
            <person name="Chevrette M.G."/>
            <person name="De Carvalho L.P.S."/>
            <person name="Shen B."/>
        </authorList>
    </citation>
    <scope>NUCLEOTIDE SEQUENCE [LARGE SCALE GENOMIC DNA]</scope>
    <source>
        <strain evidence="14 15">NPDC020863</strain>
    </source>
</reference>
<dbReference type="RefSeq" id="WP_404749435.1">
    <property type="nucleotide sequence ID" value="NZ_JBJDQH010000234.1"/>
</dbReference>
<dbReference type="Gene3D" id="3.30.420.40">
    <property type="match status" value="1"/>
</dbReference>
<sequence length="24" mass="2602">MLLTIDVGNTHTVLGLFDGDEIVE</sequence>
<organism evidence="14 15">
    <name type="scientific">Streptomyces milbemycinicus</name>
    <dbReference type="NCBI Taxonomy" id="476552"/>
    <lineage>
        <taxon>Bacteria</taxon>
        <taxon>Bacillati</taxon>
        <taxon>Actinomycetota</taxon>
        <taxon>Actinomycetes</taxon>
        <taxon>Kitasatosporales</taxon>
        <taxon>Streptomycetaceae</taxon>
        <taxon>Streptomyces</taxon>
    </lineage>
</organism>
<keyword evidence="12" id="KW-0630">Potassium</keyword>
<evidence type="ECO:0000313" key="15">
    <source>
        <dbReference type="Proteomes" id="UP001620295"/>
    </source>
</evidence>
<keyword evidence="13" id="KW-0173">Coenzyme A biosynthesis</keyword>
<comment type="caution">
    <text evidence="14">The sequence shown here is derived from an EMBL/GenBank/DDBJ whole genome shotgun (WGS) entry which is preliminary data.</text>
</comment>
<dbReference type="SUPFAM" id="SSF53067">
    <property type="entry name" value="Actin-like ATPase domain"/>
    <property type="match status" value="1"/>
</dbReference>
<evidence type="ECO:0000256" key="7">
    <source>
        <dbReference type="ARBA" id="ARBA00022490"/>
    </source>
</evidence>
<proteinExistence type="predicted"/>
<evidence type="ECO:0000256" key="13">
    <source>
        <dbReference type="ARBA" id="ARBA00022993"/>
    </source>
</evidence>
<evidence type="ECO:0000256" key="10">
    <source>
        <dbReference type="ARBA" id="ARBA00022777"/>
    </source>
</evidence>
<evidence type="ECO:0000256" key="5">
    <source>
        <dbReference type="ARBA" id="ARBA00005225"/>
    </source>
</evidence>
<evidence type="ECO:0000256" key="8">
    <source>
        <dbReference type="ARBA" id="ARBA00022679"/>
    </source>
</evidence>
<gene>
    <name evidence="14" type="ORF">ACI2L5_53510</name>
</gene>
<dbReference type="Proteomes" id="UP001620295">
    <property type="component" value="Unassembled WGS sequence"/>
</dbReference>
<keyword evidence="15" id="KW-1185">Reference proteome</keyword>
<keyword evidence="11" id="KW-0067">ATP-binding</keyword>
<dbReference type="InterPro" id="IPR043129">
    <property type="entry name" value="ATPase_NBD"/>
</dbReference>
<evidence type="ECO:0000256" key="3">
    <source>
        <dbReference type="ARBA" id="ARBA00001972"/>
    </source>
</evidence>
<comment type="cofactor">
    <cofactor evidence="2">
        <name>K(+)</name>
        <dbReference type="ChEBI" id="CHEBI:29103"/>
    </cofactor>
</comment>
<evidence type="ECO:0000256" key="9">
    <source>
        <dbReference type="ARBA" id="ARBA00022741"/>
    </source>
</evidence>
<comment type="subcellular location">
    <subcellularLocation>
        <location evidence="4">Cytoplasm</location>
    </subcellularLocation>
</comment>
<comment type="cofactor">
    <cofactor evidence="3">
        <name>NH4(+)</name>
        <dbReference type="ChEBI" id="CHEBI:28938"/>
    </cofactor>
</comment>
<dbReference type="InterPro" id="IPR004619">
    <property type="entry name" value="Type_III_PanK"/>
</dbReference>
<keyword evidence="7" id="KW-0963">Cytoplasm</keyword>
<evidence type="ECO:0000256" key="1">
    <source>
        <dbReference type="ARBA" id="ARBA00001206"/>
    </source>
</evidence>
<comment type="catalytic activity">
    <reaction evidence="1">
        <text>(R)-pantothenate + ATP = (R)-4'-phosphopantothenate + ADP + H(+)</text>
        <dbReference type="Rhea" id="RHEA:16373"/>
        <dbReference type="ChEBI" id="CHEBI:10986"/>
        <dbReference type="ChEBI" id="CHEBI:15378"/>
        <dbReference type="ChEBI" id="CHEBI:29032"/>
        <dbReference type="ChEBI" id="CHEBI:30616"/>
        <dbReference type="ChEBI" id="CHEBI:456216"/>
        <dbReference type="EC" id="2.7.1.33"/>
    </reaction>
</comment>
<dbReference type="EMBL" id="JBJDQH010000234">
    <property type="protein sequence ID" value="MFK4273600.1"/>
    <property type="molecule type" value="Genomic_DNA"/>
</dbReference>
<keyword evidence="9" id="KW-0547">Nucleotide-binding</keyword>
<evidence type="ECO:0000313" key="14">
    <source>
        <dbReference type="EMBL" id="MFK4273600.1"/>
    </source>
</evidence>